<dbReference type="InterPro" id="IPR036852">
    <property type="entry name" value="Peptidase_S8/S53_dom_sf"/>
</dbReference>
<evidence type="ECO:0000313" key="9">
    <source>
        <dbReference type="Proteomes" id="UP000664534"/>
    </source>
</evidence>
<dbReference type="GO" id="GO:0004252">
    <property type="term" value="F:serine-type endopeptidase activity"/>
    <property type="evidence" value="ECO:0007669"/>
    <property type="project" value="InterPro"/>
</dbReference>
<feature type="non-terminal residue" evidence="8">
    <location>
        <position position="454"/>
    </location>
</feature>
<dbReference type="GO" id="GO:0006508">
    <property type="term" value="P:proteolysis"/>
    <property type="evidence" value="ECO:0007669"/>
    <property type="project" value="UniProtKB-KW"/>
</dbReference>
<dbReference type="EMBL" id="CAJPDT010000099">
    <property type="protein sequence ID" value="CAF9937370.1"/>
    <property type="molecule type" value="Genomic_DNA"/>
</dbReference>
<comment type="caution">
    <text evidence="8">The sequence shown here is derived from an EMBL/GenBank/DDBJ whole genome shotgun (WGS) entry which is preliminary data.</text>
</comment>
<name>A0A8H3IZR0_9LECA</name>
<dbReference type="AlphaFoldDB" id="A0A8H3IZR0"/>
<feature type="compositionally biased region" description="Polar residues" evidence="6">
    <location>
        <begin position="429"/>
        <end position="441"/>
    </location>
</feature>
<accession>A0A8H3IZR0</accession>
<comment type="caution">
    <text evidence="5">Lacks conserved residue(s) required for the propagation of feature annotation.</text>
</comment>
<dbReference type="SUPFAM" id="SSF52743">
    <property type="entry name" value="Subtilisin-like"/>
    <property type="match status" value="1"/>
</dbReference>
<dbReference type="Proteomes" id="UP000664534">
    <property type="component" value="Unassembled WGS sequence"/>
</dbReference>
<feature type="region of interest" description="Disordered" evidence="6">
    <location>
        <begin position="35"/>
        <end position="56"/>
    </location>
</feature>
<evidence type="ECO:0000256" key="4">
    <source>
        <dbReference type="ARBA" id="ARBA00022825"/>
    </source>
</evidence>
<dbReference type="PROSITE" id="PS51892">
    <property type="entry name" value="SUBTILASE"/>
    <property type="match status" value="1"/>
</dbReference>
<dbReference type="InterPro" id="IPR000209">
    <property type="entry name" value="Peptidase_S8/S53_dom"/>
</dbReference>
<dbReference type="Pfam" id="PF00082">
    <property type="entry name" value="Peptidase_S8"/>
    <property type="match status" value="1"/>
</dbReference>
<evidence type="ECO:0000313" key="8">
    <source>
        <dbReference type="EMBL" id="CAF9937370.1"/>
    </source>
</evidence>
<keyword evidence="3" id="KW-0378">Hydrolase</keyword>
<protein>
    <recommendedName>
        <fullName evidence="7">Peptidase S8/S53 domain-containing protein</fullName>
    </recommendedName>
</protein>
<evidence type="ECO:0000256" key="2">
    <source>
        <dbReference type="ARBA" id="ARBA00022670"/>
    </source>
</evidence>
<gene>
    <name evidence="8" type="ORF">IMSHALPRED_011110</name>
</gene>
<organism evidence="8 9">
    <name type="scientific">Imshaugia aleurites</name>
    <dbReference type="NCBI Taxonomy" id="172621"/>
    <lineage>
        <taxon>Eukaryota</taxon>
        <taxon>Fungi</taxon>
        <taxon>Dikarya</taxon>
        <taxon>Ascomycota</taxon>
        <taxon>Pezizomycotina</taxon>
        <taxon>Lecanoromycetes</taxon>
        <taxon>OSLEUM clade</taxon>
        <taxon>Lecanoromycetidae</taxon>
        <taxon>Lecanorales</taxon>
        <taxon>Lecanorineae</taxon>
        <taxon>Parmeliaceae</taxon>
        <taxon>Imshaugia</taxon>
    </lineage>
</organism>
<dbReference type="PRINTS" id="PR00723">
    <property type="entry name" value="SUBTILISIN"/>
</dbReference>
<sequence>MFAALMDNCVALKIGSHPSVKACLLDEPIPLDLGVGSSSTQSKAKQRLRKRETVPQEDAPAQLRFLSQPRDTDIRVTSEYVYDDSAGEGMTAYVVSTGANPDNPDFADMLGTTEWLWPTEELWNAYAVDEYEEPYESFTDPANHGCCVISTIAGRDFGVAKKANVVIVKTVTIQTGEGQGMFLGIYVLEAISLVIDDMHSRDEKGQSVNGKAVITFTTQIHWDPKSENDLPWINMLENAILELLELDVVVVVSSGNYKNTEGYSDDVDAYPALFAADYPGIIVAGAVTPDGMECQFSQGGPLVEVWAPGETIECADNVGTGYQVLDGTSFSSGFVSGLALYLLKLDPTLQRPGTGTTSAVVKARIIQDAYSRKEGDVEFPPAIWNGLASPLCAAVGVGEEDAEASCPLFSSAVSSSSSATWRSSTASTLRISTTTDATSEPSVVLSDPCNNGER</sequence>
<dbReference type="Gene3D" id="3.40.50.200">
    <property type="entry name" value="Peptidase S8/S53 domain"/>
    <property type="match status" value="1"/>
</dbReference>
<keyword evidence="9" id="KW-1185">Reference proteome</keyword>
<proteinExistence type="inferred from homology"/>
<comment type="similarity">
    <text evidence="1 5">Belongs to the peptidase S8 family.</text>
</comment>
<dbReference type="InterPro" id="IPR050131">
    <property type="entry name" value="Peptidase_S8_subtilisin-like"/>
</dbReference>
<feature type="compositionally biased region" description="Low complexity" evidence="6">
    <location>
        <begin position="416"/>
        <end position="428"/>
    </location>
</feature>
<keyword evidence="2" id="KW-0645">Protease</keyword>
<evidence type="ECO:0000259" key="7">
    <source>
        <dbReference type="Pfam" id="PF00082"/>
    </source>
</evidence>
<dbReference type="InterPro" id="IPR015500">
    <property type="entry name" value="Peptidase_S8_subtilisin-rel"/>
</dbReference>
<reference evidence="8" key="1">
    <citation type="submission" date="2021-03" db="EMBL/GenBank/DDBJ databases">
        <authorList>
            <person name="Tagirdzhanova G."/>
        </authorList>
    </citation>
    <scope>NUCLEOTIDE SEQUENCE</scope>
</reference>
<dbReference type="PANTHER" id="PTHR43806:SF58">
    <property type="entry name" value="ALKALINE PROTEASE 1-RELATED"/>
    <property type="match status" value="1"/>
</dbReference>
<evidence type="ECO:0000256" key="1">
    <source>
        <dbReference type="ARBA" id="ARBA00011073"/>
    </source>
</evidence>
<dbReference type="OrthoDB" id="1896086at2759"/>
<feature type="region of interest" description="Disordered" evidence="6">
    <location>
        <begin position="416"/>
        <end position="454"/>
    </location>
</feature>
<evidence type="ECO:0000256" key="5">
    <source>
        <dbReference type="PROSITE-ProRule" id="PRU01240"/>
    </source>
</evidence>
<feature type="domain" description="Peptidase S8/S53" evidence="7">
    <location>
        <begin position="93"/>
        <end position="371"/>
    </location>
</feature>
<evidence type="ECO:0000256" key="6">
    <source>
        <dbReference type="SAM" id="MobiDB-lite"/>
    </source>
</evidence>
<evidence type="ECO:0000256" key="3">
    <source>
        <dbReference type="ARBA" id="ARBA00022801"/>
    </source>
</evidence>
<dbReference type="PANTHER" id="PTHR43806">
    <property type="entry name" value="PEPTIDASE S8"/>
    <property type="match status" value="1"/>
</dbReference>
<keyword evidence="4" id="KW-0720">Serine protease</keyword>